<evidence type="ECO:0000259" key="6">
    <source>
        <dbReference type="Pfam" id="PF04024"/>
    </source>
</evidence>
<keyword evidence="5" id="KW-0472">Membrane</keyword>
<dbReference type="Gene3D" id="3.30.565.10">
    <property type="entry name" value="Histidine kinase-like ATPase, C-terminal domain"/>
    <property type="match status" value="1"/>
</dbReference>
<name>A0A366K8D6_9BIFI</name>
<organism evidence="7 8">
    <name type="scientific">Bifidobacterium aemilianum</name>
    <dbReference type="NCBI Taxonomy" id="2493120"/>
    <lineage>
        <taxon>Bacteria</taxon>
        <taxon>Bacillati</taxon>
        <taxon>Actinomycetota</taxon>
        <taxon>Actinomycetes</taxon>
        <taxon>Bifidobacteriales</taxon>
        <taxon>Bifidobacteriaceae</taxon>
        <taxon>Bifidobacterium</taxon>
    </lineage>
</organism>
<evidence type="ECO:0000256" key="5">
    <source>
        <dbReference type="SAM" id="Phobius"/>
    </source>
</evidence>
<feature type="region of interest" description="Disordered" evidence="4">
    <location>
        <begin position="68"/>
        <end position="100"/>
    </location>
</feature>
<dbReference type="Proteomes" id="UP000252530">
    <property type="component" value="Unassembled WGS sequence"/>
</dbReference>
<evidence type="ECO:0000256" key="1">
    <source>
        <dbReference type="ARBA" id="ARBA00022679"/>
    </source>
</evidence>
<dbReference type="GO" id="GO:0000160">
    <property type="term" value="P:phosphorelay signal transduction system"/>
    <property type="evidence" value="ECO:0007669"/>
    <property type="project" value="UniProtKB-KW"/>
</dbReference>
<keyword evidence="2 7" id="KW-0418">Kinase</keyword>
<dbReference type="InterPro" id="IPR007168">
    <property type="entry name" value="Phageshock_PspC_N"/>
</dbReference>
<dbReference type="EMBL" id="PDCG01000005">
    <property type="protein sequence ID" value="RBP97512.1"/>
    <property type="molecule type" value="Genomic_DNA"/>
</dbReference>
<keyword evidence="5" id="KW-0812">Transmembrane</keyword>
<dbReference type="OrthoDB" id="3534856at2"/>
<feature type="transmembrane region" description="Helical" evidence="5">
    <location>
        <begin position="142"/>
        <end position="160"/>
    </location>
</feature>
<evidence type="ECO:0000313" key="8">
    <source>
        <dbReference type="Proteomes" id="UP000252530"/>
    </source>
</evidence>
<dbReference type="AlphaFoldDB" id="A0A366K8D6"/>
<feature type="transmembrane region" description="Helical" evidence="5">
    <location>
        <begin position="192"/>
        <end position="214"/>
    </location>
</feature>
<keyword evidence="1" id="KW-0808">Transferase</keyword>
<keyword evidence="8" id="KW-1185">Reference proteome</keyword>
<dbReference type="RefSeq" id="WP_113860358.1">
    <property type="nucleotide sequence ID" value="NZ_PDCG01000005.1"/>
</dbReference>
<gene>
    <name evidence="7" type="ORF">CRD60_05800</name>
</gene>
<evidence type="ECO:0000313" key="7">
    <source>
        <dbReference type="EMBL" id="RBP97512.1"/>
    </source>
</evidence>
<dbReference type="SUPFAM" id="SSF55874">
    <property type="entry name" value="ATPase domain of HSP90 chaperone/DNA topoisomerase II/histidine kinase"/>
    <property type="match status" value="1"/>
</dbReference>
<evidence type="ECO:0000256" key="2">
    <source>
        <dbReference type="ARBA" id="ARBA00022777"/>
    </source>
</evidence>
<dbReference type="GO" id="GO:0016301">
    <property type="term" value="F:kinase activity"/>
    <property type="evidence" value="ECO:0007669"/>
    <property type="project" value="UniProtKB-KW"/>
</dbReference>
<proteinExistence type="predicted"/>
<evidence type="ECO:0000256" key="4">
    <source>
        <dbReference type="SAM" id="MobiDB-lite"/>
    </source>
</evidence>
<comment type="caution">
    <text evidence="7">The sequence shown here is derived from an EMBL/GenBank/DDBJ whole genome shotgun (WGS) entry which is preliminary data.</text>
</comment>
<keyword evidence="3" id="KW-0902">Two-component regulatory system</keyword>
<accession>A0A366K8D6</accession>
<sequence>MRPRHGRVFCGVCRGVSIHLGLSVSLVRVLFTLSVFLFGSGLLAYVFLWMTMPVGDPMQAWYQESDRPTAPLARGNSNPSDPDPAAQPAQRAEAGNGEADQKSESLVVTLSRASKPSLIALAGLAFIALAAILLYSGLDPRLLCSLLLALTGLAVSWMRYNAQEGKLWTMLAGIVLIILAYTLLLFTLDSHILVLMETLTLLVCLGLALAPWFTSLIRDIGTERATKERAEERADMTAHLHDGVLQTLTLIQLHHTEVQTVLSLARQQERELRDWLYQERTPSDRSVAAGLKEIAGQVEDGQGKAIEVVTVGDASPSPQTDALLSATQQALINAATHGGEPISLYAEATASMVDVYVRDHGQGFDLQAVPPNRLGIRESIRGRVERRGGSVEIVSRPGWGTEVRMHMPISSRDDQADQGGSQDHNTTDNTRERQ</sequence>
<evidence type="ECO:0000256" key="3">
    <source>
        <dbReference type="ARBA" id="ARBA00023012"/>
    </source>
</evidence>
<dbReference type="InterPro" id="IPR036890">
    <property type="entry name" value="HATPase_C_sf"/>
</dbReference>
<keyword evidence="5" id="KW-1133">Transmembrane helix</keyword>
<protein>
    <submittedName>
        <fullName evidence="7">Histidine kinase</fullName>
    </submittedName>
</protein>
<dbReference type="InterPro" id="IPR050482">
    <property type="entry name" value="Sensor_HK_TwoCompSys"/>
</dbReference>
<dbReference type="CDD" id="cd16917">
    <property type="entry name" value="HATPase_UhpB-NarQ-NarX-like"/>
    <property type="match status" value="1"/>
</dbReference>
<dbReference type="PANTHER" id="PTHR24421:SF61">
    <property type="entry name" value="OXYGEN SENSOR HISTIDINE KINASE NREB"/>
    <property type="match status" value="1"/>
</dbReference>
<feature type="transmembrane region" description="Helical" evidence="5">
    <location>
        <begin position="29"/>
        <end position="50"/>
    </location>
</feature>
<reference evidence="7 8" key="1">
    <citation type="submission" date="2017-10" db="EMBL/GenBank/DDBJ databases">
        <title>Bifidobacterium xylocopum sp. nov. and Bifidobacterium aemilianum sp. nov., from the carpenter bee (Xylocopa violacea) digestive tract.</title>
        <authorList>
            <person name="Alberoni D."/>
            <person name="Baffoni L."/>
            <person name="Di Gioia D."/>
            <person name="Gaggia F."/>
            <person name="Biavati B."/>
        </authorList>
    </citation>
    <scope>NUCLEOTIDE SEQUENCE [LARGE SCALE GENOMIC DNA]</scope>
    <source>
        <strain evidence="7 8">XV10</strain>
    </source>
</reference>
<feature type="transmembrane region" description="Helical" evidence="5">
    <location>
        <begin position="167"/>
        <end position="186"/>
    </location>
</feature>
<feature type="compositionally biased region" description="Basic and acidic residues" evidence="4">
    <location>
        <begin position="425"/>
        <end position="434"/>
    </location>
</feature>
<feature type="transmembrane region" description="Helical" evidence="5">
    <location>
        <begin position="118"/>
        <end position="136"/>
    </location>
</feature>
<dbReference type="Pfam" id="PF04024">
    <property type="entry name" value="PspC"/>
    <property type="match status" value="1"/>
</dbReference>
<feature type="domain" description="Phage shock protein PspC N-terminal" evidence="6">
    <location>
        <begin position="1"/>
        <end position="54"/>
    </location>
</feature>
<feature type="region of interest" description="Disordered" evidence="4">
    <location>
        <begin position="410"/>
        <end position="434"/>
    </location>
</feature>
<dbReference type="PANTHER" id="PTHR24421">
    <property type="entry name" value="NITRATE/NITRITE SENSOR PROTEIN NARX-RELATED"/>
    <property type="match status" value="1"/>
</dbReference>